<protein>
    <recommendedName>
        <fullName evidence="5">Pentatricopeptide repeat-containing protein</fullName>
    </recommendedName>
</protein>
<organism evidence="3 4">
    <name type="scientific">Papaver atlanticum</name>
    <dbReference type="NCBI Taxonomy" id="357466"/>
    <lineage>
        <taxon>Eukaryota</taxon>
        <taxon>Viridiplantae</taxon>
        <taxon>Streptophyta</taxon>
        <taxon>Embryophyta</taxon>
        <taxon>Tracheophyta</taxon>
        <taxon>Spermatophyta</taxon>
        <taxon>Magnoliopsida</taxon>
        <taxon>Ranunculales</taxon>
        <taxon>Papaveraceae</taxon>
        <taxon>Papaveroideae</taxon>
        <taxon>Papaver</taxon>
    </lineage>
</organism>
<dbReference type="Gene3D" id="1.25.40.10">
    <property type="entry name" value="Tetratricopeptide repeat domain"/>
    <property type="match status" value="1"/>
</dbReference>
<dbReference type="InterPro" id="IPR011990">
    <property type="entry name" value="TPR-like_helical_dom_sf"/>
</dbReference>
<dbReference type="InterPro" id="IPR002885">
    <property type="entry name" value="PPR_rpt"/>
</dbReference>
<dbReference type="PANTHER" id="PTHR47937:SF5">
    <property type="entry name" value="PENTATRICOPEPTIDE REPEAT-CONTAINING PROTEIN"/>
    <property type="match status" value="1"/>
</dbReference>
<accession>A0AAD4S1G0</accession>
<name>A0AAD4S1G0_9MAGN</name>
<feature type="repeat" description="PPR" evidence="2">
    <location>
        <begin position="61"/>
        <end position="95"/>
    </location>
</feature>
<dbReference type="Proteomes" id="UP001202328">
    <property type="component" value="Unassembled WGS sequence"/>
</dbReference>
<comment type="caution">
    <text evidence="3">The sequence shown here is derived from an EMBL/GenBank/DDBJ whole genome shotgun (WGS) entry which is preliminary data.</text>
</comment>
<proteinExistence type="predicted"/>
<gene>
    <name evidence="3" type="ORF">MKW98_026782</name>
</gene>
<evidence type="ECO:0000313" key="3">
    <source>
        <dbReference type="EMBL" id="KAI3849868.1"/>
    </source>
</evidence>
<dbReference type="PROSITE" id="PS51375">
    <property type="entry name" value="PPR"/>
    <property type="match status" value="1"/>
</dbReference>
<evidence type="ECO:0000256" key="1">
    <source>
        <dbReference type="ARBA" id="ARBA00022737"/>
    </source>
</evidence>
<evidence type="ECO:0008006" key="5">
    <source>
        <dbReference type="Google" id="ProtNLM"/>
    </source>
</evidence>
<evidence type="ECO:0000256" key="2">
    <source>
        <dbReference type="PROSITE-ProRule" id="PRU00708"/>
    </source>
</evidence>
<dbReference type="Pfam" id="PF13041">
    <property type="entry name" value="PPR_2"/>
    <property type="match status" value="1"/>
</dbReference>
<dbReference type="AlphaFoldDB" id="A0AAD4S1G0"/>
<sequence>MLWLRNLMMVFVHKRNLRMQLRFSEIWVRKDAIQIQLCGNSIVAEAEEMYNEMGEKGINPDEVTYVLLMDACFTENRVNDANGYFGKMLGSGLRPNLIVFNKVMDGLIEAGKLMKPSCVLIKW</sequence>
<keyword evidence="4" id="KW-1185">Reference proteome</keyword>
<keyword evidence="1" id="KW-0677">Repeat</keyword>
<dbReference type="InterPro" id="IPR052308">
    <property type="entry name" value="PPR_domain-containing"/>
</dbReference>
<evidence type="ECO:0000313" key="4">
    <source>
        <dbReference type="Proteomes" id="UP001202328"/>
    </source>
</evidence>
<dbReference type="EMBL" id="JAJJMB010016078">
    <property type="protein sequence ID" value="KAI3849868.1"/>
    <property type="molecule type" value="Genomic_DNA"/>
</dbReference>
<reference evidence="3" key="1">
    <citation type="submission" date="2022-04" db="EMBL/GenBank/DDBJ databases">
        <title>A functionally conserved STORR gene fusion in Papaver species that diverged 16.8 million years ago.</title>
        <authorList>
            <person name="Catania T."/>
        </authorList>
    </citation>
    <scope>NUCLEOTIDE SEQUENCE</scope>
    <source>
        <strain evidence="3">S-188037</strain>
    </source>
</reference>
<dbReference type="NCBIfam" id="TIGR00756">
    <property type="entry name" value="PPR"/>
    <property type="match status" value="2"/>
</dbReference>
<dbReference type="PANTHER" id="PTHR47937">
    <property type="entry name" value="PLASTID TRANSCRIPTIONALLY ACTIVE CHROMOSOME 2-LIKE PROTEIN"/>
    <property type="match status" value="1"/>
</dbReference>